<keyword evidence="1" id="KW-0489">Methyltransferase</keyword>
<dbReference type="EMBL" id="CP003380">
    <property type="protein sequence ID" value="AFJ02285.1"/>
    <property type="molecule type" value="Genomic_DNA"/>
</dbReference>
<accession>I1YH92</accession>
<dbReference type="RefSeq" id="WP_014703705.1">
    <property type="nucleotide sequence ID" value="NC_017856.1"/>
</dbReference>
<evidence type="ECO:0000256" key="2">
    <source>
        <dbReference type="ARBA" id="ARBA00022679"/>
    </source>
</evidence>
<dbReference type="PATRIC" id="fig|754477.3.peg.1110"/>
<dbReference type="HOGENOM" id="CLU_069348_1_0_6"/>
<evidence type="ECO:0000256" key="1">
    <source>
        <dbReference type="ARBA" id="ARBA00022603"/>
    </source>
</evidence>
<dbReference type="GO" id="GO:0032259">
    <property type="term" value="P:methylation"/>
    <property type="evidence" value="ECO:0007669"/>
    <property type="project" value="UniProtKB-KW"/>
</dbReference>
<protein>
    <submittedName>
        <fullName evidence="3">Phosphoribosylamine--glycine ligase</fullName>
        <ecNumber evidence="3">6.3.4.13</ecNumber>
    </submittedName>
</protein>
<dbReference type="InterPro" id="IPR016874">
    <property type="entry name" value="TcmP-like"/>
</dbReference>
<dbReference type="PANTHER" id="PTHR43619">
    <property type="entry name" value="S-ADENOSYL-L-METHIONINE-DEPENDENT METHYLTRANSFERASE YKTD-RELATED"/>
    <property type="match status" value="1"/>
</dbReference>
<dbReference type="GO" id="GO:0004637">
    <property type="term" value="F:phosphoribosylamine-glycine ligase activity"/>
    <property type="evidence" value="ECO:0007669"/>
    <property type="project" value="UniProtKB-EC"/>
</dbReference>
<dbReference type="STRING" id="754477.Q7C_1130"/>
<keyword evidence="4" id="KW-1185">Reference proteome</keyword>
<organism evidence="3 4">
    <name type="scientific">Methylophaga frappieri (strain ATCC BAA-2434 / DSM 25690 / JAM7)</name>
    <dbReference type="NCBI Taxonomy" id="754477"/>
    <lineage>
        <taxon>Bacteria</taxon>
        <taxon>Pseudomonadati</taxon>
        <taxon>Pseudomonadota</taxon>
        <taxon>Gammaproteobacteria</taxon>
        <taxon>Thiotrichales</taxon>
        <taxon>Piscirickettsiaceae</taxon>
        <taxon>Methylophaga</taxon>
    </lineage>
</organism>
<dbReference type="EC" id="6.3.4.13" evidence="3"/>
<dbReference type="PIRSF" id="PIRSF028177">
    <property type="entry name" value="Polyketide_synth_Omtfrase_TcmP"/>
    <property type="match status" value="1"/>
</dbReference>
<dbReference type="PANTHER" id="PTHR43619:SF2">
    <property type="entry name" value="S-ADENOSYL-L-METHIONINE-DEPENDENT METHYLTRANSFERASES SUPERFAMILY PROTEIN"/>
    <property type="match status" value="1"/>
</dbReference>
<dbReference type="Proteomes" id="UP000009145">
    <property type="component" value="Chromosome"/>
</dbReference>
<dbReference type="SUPFAM" id="SSF53335">
    <property type="entry name" value="S-adenosyl-L-methionine-dependent methyltransferases"/>
    <property type="match status" value="1"/>
</dbReference>
<sequence>MTIKPNLKAVPETMLWTLHNRAVEAMRDDAVIEDDMAVKIYRSIDYDYVKKFGEAEASHAIRSLDFDRQIRAFLAQYPDATVVNLGEGLETQRFRIQAKQVTWLSVDLPEAIAIREQFIKPDARYRHIAVSALDRSWFDFVPKNKLVFITAQGLFMYFPEQEVKLLLQDIEQAFDDWCLMFDTIPEWIAKKTLSQQGWKKTETYQTPKMPWGINRNSIVRRLNHWFTAPHDITDLGYSTFPRGFVKWLFLLFSTMPLLKNITPTIVRINSQSPQP</sequence>
<dbReference type="KEGG" id="mec:Q7C_1130"/>
<dbReference type="InterPro" id="IPR029063">
    <property type="entry name" value="SAM-dependent_MTases_sf"/>
</dbReference>
<gene>
    <name evidence="3" type="ordered locus">Q7C_1130</name>
</gene>
<evidence type="ECO:0000313" key="4">
    <source>
        <dbReference type="Proteomes" id="UP000009145"/>
    </source>
</evidence>
<dbReference type="OrthoDB" id="9800233at2"/>
<keyword evidence="3" id="KW-0436">Ligase</keyword>
<dbReference type="Gene3D" id="3.40.50.150">
    <property type="entry name" value="Vaccinia Virus protein VP39"/>
    <property type="match status" value="1"/>
</dbReference>
<dbReference type="eggNOG" id="COG3315">
    <property type="taxonomic scope" value="Bacteria"/>
</dbReference>
<dbReference type="AlphaFoldDB" id="I1YH92"/>
<keyword evidence="2" id="KW-0808">Transferase</keyword>
<dbReference type="Pfam" id="PF04072">
    <property type="entry name" value="LCM"/>
    <property type="match status" value="1"/>
</dbReference>
<reference evidence="3 4" key="1">
    <citation type="journal article" date="2012" name="J. Bacteriol.">
        <title>Complete genome sequences of Methylophaga sp. strain JAM1 and Methylophaga sp. strain JAM7.</title>
        <authorList>
            <person name="Villeneuve C."/>
            <person name="Martineau C."/>
            <person name="Mauffrey F."/>
            <person name="Villemur R."/>
        </authorList>
    </citation>
    <scope>NUCLEOTIDE SEQUENCE [LARGE SCALE GENOMIC DNA]</scope>
    <source>
        <strain evidence="3 4">JAM7</strain>
    </source>
</reference>
<proteinExistence type="predicted"/>
<dbReference type="InterPro" id="IPR007213">
    <property type="entry name" value="Ppm1/Ppm2/Tcmp"/>
</dbReference>
<evidence type="ECO:0000313" key="3">
    <source>
        <dbReference type="EMBL" id="AFJ02285.1"/>
    </source>
</evidence>
<dbReference type="GO" id="GO:0008168">
    <property type="term" value="F:methyltransferase activity"/>
    <property type="evidence" value="ECO:0007669"/>
    <property type="project" value="UniProtKB-KW"/>
</dbReference>
<name>I1YH92_METFJ</name>